<evidence type="ECO:0000259" key="2">
    <source>
        <dbReference type="PROSITE" id="PS50280"/>
    </source>
</evidence>
<sequence>MYFFPVATCSSEERGDGFSASRALAPLEVVLRVAPIVAVPKDAYISLVCASCFQCSSLEVESSERCKKHDARHVNELDDERTTGAQMLLSKSVHQSLQQCEGCNAVSFCQRCLQSRWVQDKHAEECQALRELMCMRPAVNHDDSMNSASANGLNLQSLKTVKDSSSPSRGSKSSKARKIQHDNVEAVIAGDQSGGKDANASLEMLQNIEDQNLVTSRPPSNADDTTTLRLMLSLVFLQARVRAHYHDGSTARGTGNKLVDPTVTKPYAPEEQLGPSEVIQDGLQDVRELHGDYQQDLSEDVVQRFVSAAHLLKGILPAWCRCSIEQYITLFTKLWFNQHDIISTRKDSLIPGRSAVPRLKRQSQQTRHDQQASCRTASSKGPELKAVRNGNSNGSKLLGTPSMRLASSIAMKKDSSLQAGQDVRSDIDSTSSAKLLSSQSHNTKEGEGRNVIHTIGEGLFPSVARLNHSCRPNCRLKYDEWGCLVVYVREGIHVAKGEELFASYIDPVIPRETRRQHLFDRYGFWCKCSACMEGL</sequence>
<dbReference type="EMBL" id="BEGY01000017">
    <property type="protein sequence ID" value="GAX76364.1"/>
    <property type="molecule type" value="Genomic_DNA"/>
</dbReference>
<dbReference type="InterPro" id="IPR050869">
    <property type="entry name" value="H3K4_H4K5_MeTrfase"/>
</dbReference>
<keyword evidence="4" id="KW-1185">Reference proteome</keyword>
<dbReference type="CDD" id="cd20071">
    <property type="entry name" value="SET_SMYD"/>
    <property type="match status" value="1"/>
</dbReference>
<dbReference type="PANTHER" id="PTHR12197">
    <property type="entry name" value="HISTONE-LYSINE N-METHYLTRANSFERASE SMYD"/>
    <property type="match status" value="1"/>
</dbReference>
<gene>
    <name evidence="3" type="ORF">CEUSTIGMA_g3810.t1</name>
</gene>
<dbReference type="PROSITE" id="PS50280">
    <property type="entry name" value="SET"/>
    <property type="match status" value="1"/>
</dbReference>
<feature type="region of interest" description="Disordered" evidence="1">
    <location>
        <begin position="158"/>
        <end position="183"/>
    </location>
</feature>
<reference evidence="3 4" key="1">
    <citation type="submission" date="2017-08" db="EMBL/GenBank/DDBJ databases">
        <title>Acidophilic green algal genome provides insights into adaptation to an acidic environment.</title>
        <authorList>
            <person name="Hirooka S."/>
            <person name="Hirose Y."/>
            <person name="Kanesaki Y."/>
            <person name="Higuchi S."/>
            <person name="Fujiwara T."/>
            <person name="Onuma R."/>
            <person name="Era A."/>
            <person name="Ohbayashi R."/>
            <person name="Uzuka A."/>
            <person name="Nozaki H."/>
            <person name="Yoshikawa H."/>
            <person name="Miyagishima S.Y."/>
        </authorList>
    </citation>
    <scope>NUCLEOTIDE SEQUENCE [LARGE SCALE GENOMIC DNA]</scope>
    <source>
        <strain evidence="3 4">NIES-2499</strain>
    </source>
</reference>
<dbReference type="Pfam" id="PF00856">
    <property type="entry name" value="SET"/>
    <property type="match status" value="1"/>
</dbReference>
<name>A0A250WZU1_9CHLO</name>
<dbReference type="Proteomes" id="UP000232323">
    <property type="component" value="Unassembled WGS sequence"/>
</dbReference>
<evidence type="ECO:0000313" key="3">
    <source>
        <dbReference type="EMBL" id="GAX76364.1"/>
    </source>
</evidence>
<dbReference type="Gene3D" id="2.170.270.10">
    <property type="entry name" value="SET domain"/>
    <property type="match status" value="2"/>
</dbReference>
<dbReference type="InterPro" id="IPR046341">
    <property type="entry name" value="SET_dom_sf"/>
</dbReference>
<dbReference type="OrthoDB" id="265717at2759"/>
<feature type="region of interest" description="Disordered" evidence="1">
    <location>
        <begin position="358"/>
        <end position="399"/>
    </location>
</feature>
<dbReference type="STRING" id="1157962.A0A250WZU1"/>
<dbReference type="Gene3D" id="1.10.220.160">
    <property type="match status" value="2"/>
</dbReference>
<dbReference type="InterPro" id="IPR001214">
    <property type="entry name" value="SET_dom"/>
</dbReference>
<dbReference type="Gene3D" id="6.10.140.2220">
    <property type="match status" value="1"/>
</dbReference>
<protein>
    <recommendedName>
        <fullName evidence="2">SET domain-containing protein</fullName>
    </recommendedName>
</protein>
<dbReference type="SUPFAM" id="SSF82199">
    <property type="entry name" value="SET domain"/>
    <property type="match status" value="1"/>
</dbReference>
<feature type="domain" description="SET" evidence="2">
    <location>
        <begin position="401"/>
        <end position="505"/>
    </location>
</feature>
<comment type="caution">
    <text evidence="3">The sequence shown here is derived from an EMBL/GenBank/DDBJ whole genome shotgun (WGS) entry which is preliminary data.</text>
</comment>
<evidence type="ECO:0000313" key="4">
    <source>
        <dbReference type="Proteomes" id="UP000232323"/>
    </source>
</evidence>
<feature type="region of interest" description="Disordered" evidence="1">
    <location>
        <begin position="416"/>
        <end position="449"/>
    </location>
</feature>
<feature type="compositionally biased region" description="Low complexity" evidence="1">
    <location>
        <begin position="429"/>
        <end position="440"/>
    </location>
</feature>
<organism evidence="3 4">
    <name type="scientific">Chlamydomonas eustigma</name>
    <dbReference type="NCBI Taxonomy" id="1157962"/>
    <lineage>
        <taxon>Eukaryota</taxon>
        <taxon>Viridiplantae</taxon>
        <taxon>Chlorophyta</taxon>
        <taxon>core chlorophytes</taxon>
        <taxon>Chlorophyceae</taxon>
        <taxon>CS clade</taxon>
        <taxon>Chlamydomonadales</taxon>
        <taxon>Chlamydomonadaceae</taxon>
        <taxon>Chlamydomonas</taxon>
    </lineage>
</organism>
<proteinExistence type="predicted"/>
<dbReference type="AlphaFoldDB" id="A0A250WZU1"/>
<evidence type="ECO:0000256" key="1">
    <source>
        <dbReference type="SAM" id="MobiDB-lite"/>
    </source>
</evidence>
<accession>A0A250WZU1</accession>